<dbReference type="HOGENOM" id="CLU_117104_0_0_6"/>
<accession>E6WVB5</accession>
<dbReference type="KEGG" id="psu:Psesu_2280"/>
<evidence type="ECO:0000313" key="2">
    <source>
        <dbReference type="EMBL" id="ADV28114.1"/>
    </source>
</evidence>
<name>E6WVB5_PSEUU</name>
<dbReference type="RefSeq" id="WP_013535941.1">
    <property type="nucleotide sequence ID" value="NC_014924.1"/>
</dbReference>
<gene>
    <name evidence="2" type="ordered locus">Psesu_2280</name>
</gene>
<protein>
    <recommendedName>
        <fullName evidence="4">Proline-rich protein</fullName>
    </recommendedName>
</protein>
<dbReference type="EMBL" id="CP002446">
    <property type="protein sequence ID" value="ADV28114.1"/>
    <property type="molecule type" value="Genomic_DNA"/>
</dbReference>
<dbReference type="AlphaFoldDB" id="E6WVB5"/>
<keyword evidence="3" id="KW-1185">Reference proteome</keyword>
<sequence length="186" mass="19851">MREGIYRKTEAGREEIGHRTRKLPPQLRTVLLMVDGQRTLAELRQVAAGVKAPEDALERLLAEGLIEPVSVTGGGGFDAASLARAAVPGAAGAAATPAPAAPAPVAEPEPVAARSEGEANDYVRLYEAMSEAVRAHLGLRGYFLQLKIERCTDAAGLREVLPELRQALAKARGEDFATFWEQALAR</sequence>
<evidence type="ECO:0000256" key="1">
    <source>
        <dbReference type="SAM" id="MobiDB-lite"/>
    </source>
</evidence>
<dbReference type="OrthoDB" id="8965824at2"/>
<organism evidence="2 3">
    <name type="scientific">Pseudoxanthomonas suwonensis (strain 11-1)</name>
    <dbReference type="NCBI Taxonomy" id="743721"/>
    <lineage>
        <taxon>Bacteria</taxon>
        <taxon>Pseudomonadati</taxon>
        <taxon>Pseudomonadota</taxon>
        <taxon>Gammaproteobacteria</taxon>
        <taxon>Lysobacterales</taxon>
        <taxon>Lysobacteraceae</taxon>
        <taxon>Pseudoxanthomonas</taxon>
    </lineage>
</organism>
<proteinExistence type="predicted"/>
<evidence type="ECO:0008006" key="4">
    <source>
        <dbReference type="Google" id="ProtNLM"/>
    </source>
</evidence>
<feature type="compositionally biased region" description="Basic and acidic residues" evidence="1">
    <location>
        <begin position="1"/>
        <end position="18"/>
    </location>
</feature>
<dbReference type="STRING" id="743721.Psesu_2280"/>
<dbReference type="eggNOG" id="ENOG5032ZZK">
    <property type="taxonomic scope" value="Bacteria"/>
</dbReference>
<feature type="region of interest" description="Disordered" evidence="1">
    <location>
        <begin position="1"/>
        <end position="21"/>
    </location>
</feature>
<reference evidence="2 3" key="1">
    <citation type="submission" date="2011-01" db="EMBL/GenBank/DDBJ databases">
        <title>Complete sequence of Pseudoxanthomonas suwonensis 11-1.</title>
        <authorList>
            <consortium name="US DOE Joint Genome Institute"/>
            <person name="Lucas S."/>
            <person name="Copeland A."/>
            <person name="Lapidus A."/>
            <person name="Cheng J.-F."/>
            <person name="Goodwin L."/>
            <person name="Pitluck S."/>
            <person name="Teshima H."/>
            <person name="Detter J.C."/>
            <person name="Han C."/>
            <person name="Tapia R."/>
            <person name="Land M."/>
            <person name="Hauser L."/>
            <person name="Kyrpides N."/>
            <person name="Ivanova N."/>
            <person name="Ovchinnikova G."/>
            <person name="Siebers A.K."/>
            <person name="Allgaier M."/>
            <person name="Thelen M.P."/>
            <person name="Hugenholtz P."/>
            <person name="Gladden J."/>
            <person name="Woyke T."/>
        </authorList>
    </citation>
    <scope>NUCLEOTIDE SEQUENCE [LARGE SCALE GENOMIC DNA]</scope>
    <source>
        <strain evidence="3">11-1</strain>
    </source>
</reference>
<dbReference type="Proteomes" id="UP000008632">
    <property type="component" value="Chromosome"/>
</dbReference>
<evidence type="ECO:0000313" key="3">
    <source>
        <dbReference type="Proteomes" id="UP000008632"/>
    </source>
</evidence>